<dbReference type="Proteomes" id="UP000298663">
    <property type="component" value="Unassembled WGS sequence"/>
</dbReference>
<gene>
    <name evidence="7" type="ORF">L596_015742</name>
</gene>
<name>A0A4U5NGV6_STECR</name>
<dbReference type="GO" id="GO:0016020">
    <property type="term" value="C:membrane"/>
    <property type="evidence" value="ECO:0007669"/>
    <property type="project" value="UniProtKB-SubCell"/>
</dbReference>
<reference evidence="7 8" key="2">
    <citation type="journal article" date="2019" name="G3 (Bethesda)">
        <title>Hybrid Assembly of the Genome of the Entomopathogenic Nematode Steinernema carpocapsae Identifies the X-Chromosome.</title>
        <authorList>
            <person name="Serra L."/>
            <person name="Macchietto M."/>
            <person name="Macias-Munoz A."/>
            <person name="McGill C.J."/>
            <person name="Rodriguez I.M."/>
            <person name="Rodriguez B."/>
            <person name="Murad R."/>
            <person name="Mortazavi A."/>
        </authorList>
    </citation>
    <scope>NUCLEOTIDE SEQUENCE [LARGE SCALE GENOMIC DNA]</scope>
    <source>
        <strain evidence="7 8">ALL</strain>
    </source>
</reference>
<keyword evidence="4 6" id="KW-1133">Transmembrane helix</keyword>
<dbReference type="Gene3D" id="6.10.110.10">
    <property type="match status" value="1"/>
</dbReference>
<evidence type="ECO:0000256" key="5">
    <source>
        <dbReference type="ARBA" id="ARBA00023136"/>
    </source>
</evidence>
<proteinExistence type="inferred from homology"/>
<reference evidence="7 8" key="1">
    <citation type="journal article" date="2015" name="Genome Biol.">
        <title>Comparative genomics of Steinernema reveals deeply conserved gene regulatory networks.</title>
        <authorList>
            <person name="Dillman A.R."/>
            <person name="Macchietto M."/>
            <person name="Porter C.F."/>
            <person name="Rogers A."/>
            <person name="Williams B."/>
            <person name="Antoshechkin I."/>
            <person name="Lee M.M."/>
            <person name="Goodwin Z."/>
            <person name="Lu X."/>
            <person name="Lewis E.E."/>
            <person name="Goodrich-Blair H."/>
            <person name="Stock S.P."/>
            <person name="Adams B.J."/>
            <person name="Sternberg P.W."/>
            <person name="Mortazavi A."/>
        </authorList>
    </citation>
    <scope>NUCLEOTIDE SEQUENCE [LARGE SCALE GENOMIC DNA]</scope>
    <source>
        <strain evidence="7 8">ALL</strain>
    </source>
</reference>
<evidence type="ECO:0000256" key="3">
    <source>
        <dbReference type="ARBA" id="ARBA00022692"/>
    </source>
</evidence>
<protein>
    <submittedName>
        <fullName evidence="7">Uncharacterized protein</fullName>
    </submittedName>
</protein>
<evidence type="ECO:0000256" key="1">
    <source>
        <dbReference type="ARBA" id="ARBA00004141"/>
    </source>
</evidence>
<comment type="subcellular location">
    <subcellularLocation>
        <location evidence="1">Membrane</location>
        <topology evidence="1">Multi-pass membrane protein</topology>
    </subcellularLocation>
</comment>
<feature type="transmembrane region" description="Helical" evidence="6">
    <location>
        <begin position="70"/>
        <end position="92"/>
    </location>
</feature>
<keyword evidence="5 6" id="KW-0472">Membrane</keyword>
<evidence type="ECO:0000313" key="7">
    <source>
        <dbReference type="EMBL" id="TKR81950.1"/>
    </source>
</evidence>
<evidence type="ECO:0000256" key="2">
    <source>
        <dbReference type="ARBA" id="ARBA00007262"/>
    </source>
</evidence>
<organism evidence="7 8">
    <name type="scientific">Steinernema carpocapsae</name>
    <name type="common">Entomopathogenic nematode</name>
    <dbReference type="NCBI Taxonomy" id="34508"/>
    <lineage>
        <taxon>Eukaryota</taxon>
        <taxon>Metazoa</taxon>
        <taxon>Ecdysozoa</taxon>
        <taxon>Nematoda</taxon>
        <taxon>Chromadorea</taxon>
        <taxon>Rhabditida</taxon>
        <taxon>Tylenchina</taxon>
        <taxon>Panagrolaimomorpha</taxon>
        <taxon>Strongyloidoidea</taxon>
        <taxon>Steinernematidae</taxon>
        <taxon>Steinernema</taxon>
    </lineage>
</organism>
<accession>A0A4U5NGV6</accession>
<comment type="caution">
    <text evidence="7">The sequence shown here is derived from an EMBL/GenBank/DDBJ whole genome shotgun (WGS) entry which is preliminary data.</text>
</comment>
<evidence type="ECO:0000313" key="8">
    <source>
        <dbReference type="Proteomes" id="UP000298663"/>
    </source>
</evidence>
<evidence type="ECO:0000256" key="6">
    <source>
        <dbReference type="SAM" id="Phobius"/>
    </source>
</evidence>
<dbReference type="AlphaFoldDB" id="A0A4U5NGV6"/>
<evidence type="ECO:0000256" key="4">
    <source>
        <dbReference type="ARBA" id="ARBA00022989"/>
    </source>
</evidence>
<keyword evidence="8" id="KW-1185">Reference proteome</keyword>
<dbReference type="EMBL" id="AZBU02000004">
    <property type="protein sequence ID" value="TKR81950.1"/>
    <property type="molecule type" value="Genomic_DNA"/>
</dbReference>
<dbReference type="InterPro" id="IPR038213">
    <property type="entry name" value="IFI6/IFI27-like_sf"/>
</dbReference>
<keyword evidence="3 6" id="KW-0812">Transmembrane</keyword>
<sequence length="104" mass="10195">MPSLAHHITLSWSATDRIWTDFPMKFSLKKAAIGVGVGVGAGVGVAIGVPLLVGALGFGAGGIAAGSTAAWMMSLGGAVATTVGTAGVVSAAEAFFEDESDGED</sequence>
<dbReference type="InterPro" id="IPR009311">
    <property type="entry name" value="IFI6/IFI27-like"/>
</dbReference>
<feature type="transmembrane region" description="Helical" evidence="6">
    <location>
        <begin position="31"/>
        <end position="58"/>
    </location>
</feature>
<comment type="similarity">
    <text evidence="2">Belongs to the IFI6/IFI27 family.</text>
</comment>
<dbReference type="Pfam" id="PF06140">
    <property type="entry name" value="Ifi-6-16"/>
    <property type="match status" value="1"/>
</dbReference>